<sequence>MVQNHALVLGASGISGWSLLNQLRSYPSADSWKRITGTTNRSFSLEQARIPAEDRIKIVSGIDLVGPVNQIVRDFREKVPDIDTVTHVFFTAYIQKDSFQQLKETNTLLLQNSVKAIETLSPNLQVIILQTGGKGYGLEFPKEVQISPPLREDMPRIPKPWYDNIFYYTQYDTLKEMAKGKQWTFSEIRPDGIVGFVPGSNAMNMAQGIAIYLSLCRRVYGERAHIPFPGYEHGYHSTHSDTFQDLLAKMEIYASLNPDRCGDGGVFNIADKDEPDTWAEVWPGICKYFGLQGVPPQKESKGMQEFVQEHMGEWQELCTSQGLDRKAVESQNWGHVHFMLVEFDFDRQYDLSRAREIGFTESIDTVQGYQIAFDRMAAAKIIPKF</sequence>
<evidence type="ECO:0000313" key="2">
    <source>
        <dbReference type="EMBL" id="EON68306.1"/>
    </source>
</evidence>
<dbReference type="AlphaFoldDB" id="R7Z302"/>
<dbReference type="GeneID" id="19904875"/>
<evidence type="ECO:0000259" key="1">
    <source>
        <dbReference type="Pfam" id="PF22917"/>
    </source>
</evidence>
<dbReference type="RefSeq" id="XP_007783623.1">
    <property type="nucleotide sequence ID" value="XM_007785433.1"/>
</dbReference>
<dbReference type="PANTHER" id="PTHR32487:SF8">
    <property type="entry name" value="NAD-DEPENDENT EPIMERASE_DEHYDRATASE DOMAIN-CONTAINING PROTEIN"/>
    <property type="match status" value="1"/>
</dbReference>
<dbReference type="Gene3D" id="3.40.50.720">
    <property type="entry name" value="NAD(P)-binding Rossmann-like Domain"/>
    <property type="match status" value="1"/>
</dbReference>
<dbReference type="InterPro" id="IPR055222">
    <property type="entry name" value="PRISE-like_Rossmann-fold"/>
</dbReference>
<dbReference type="OMA" id="ISGWSLM"/>
<gene>
    <name evidence="2" type="ORF">W97_07564</name>
</gene>
<dbReference type="STRING" id="1168221.R7Z302"/>
<dbReference type="InterPro" id="IPR036291">
    <property type="entry name" value="NAD(P)-bd_dom_sf"/>
</dbReference>
<dbReference type="CDD" id="cd08948">
    <property type="entry name" value="5beta-POR_like_SDR_a"/>
    <property type="match status" value="1"/>
</dbReference>
<dbReference type="EMBL" id="JH767595">
    <property type="protein sequence ID" value="EON68306.1"/>
    <property type="molecule type" value="Genomic_DNA"/>
</dbReference>
<feature type="domain" description="PRISE-like Rossmann-fold" evidence="1">
    <location>
        <begin position="6"/>
        <end position="383"/>
    </location>
</feature>
<reference evidence="3" key="1">
    <citation type="submission" date="2012-06" db="EMBL/GenBank/DDBJ databases">
        <title>The genome sequence of Coniosporium apollinis CBS 100218.</title>
        <authorList>
            <consortium name="The Broad Institute Genome Sequencing Platform"/>
            <person name="Cuomo C."/>
            <person name="Gorbushina A."/>
            <person name="Noack S."/>
            <person name="Walker B."/>
            <person name="Young S.K."/>
            <person name="Zeng Q."/>
            <person name="Gargeya S."/>
            <person name="Fitzgerald M."/>
            <person name="Haas B."/>
            <person name="Abouelleil A."/>
            <person name="Alvarado L."/>
            <person name="Arachchi H.M."/>
            <person name="Berlin A.M."/>
            <person name="Chapman S.B."/>
            <person name="Goldberg J."/>
            <person name="Griggs A."/>
            <person name="Gujja S."/>
            <person name="Hansen M."/>
            <person name="Howarth C."/>
            <person name="Imamovic A."/>
            <person name="Larimer J."/>
            <person name="McCowan C."/>
            <person name="Montmayeur A."/>
            <person name="Murphy C."/>
            <person name="Neiman D."/>
            <person name="Pearson M."/>
            <person name="Priest M."/>
            <person name="Roberts A."/>
            <person name="Saif S."/>
            <person name="Shea T."/>
            <person name="Sisk P."/>
            <person name="Sykes S."/>
            <person name="Wortman J."/>
            <person name="Nusbaum C."/>
            <person name="Birren B."/>
        </authorList>
    </citation>
    <scope>NUCLEOTIDE SEQUENCE [LARGE SCALE GENOMIC DNA]</scope>
    <source>
        <strain evidence="3">CBS 100218</strain>
    </source>
</reference>
<dbReference type="Pfam" id="PF22917">
    <property type="entry name" value="PRISE"/>
    <property type="match status" value="1"/>
</dbReference>
<accession>R7Z302</accession>
<dbReference type="PANTHER" id="PTHR32487">
    <property type="entry name" value="3-OXO-DELTA(4,5)-STEROID 5-BETA-REDUCTASE"/>
    <property type="match status" value="1"/>
</dbReference>
<proteinExistence type="predicted"/>
<keyword evidence="3" id="KW-1185">Reference proteome</keyword>
<dbReference type="HOGENOM" id="CLU_030125_2_0_1"/>
<protein>
    <recommendedName>
        <fullName evidence="1">PRISE-like Rossmann-fold domain-containing protein</fullName>
    </recommendedName>
</protein>
<dbReference type="Proteomes" id="UP000016924">
    <property type="component" value="Unassembled WGS sequence"/>
</dbReference>
<name>R7Z302_CONA1</name>
<dbReference type="OrthoDB" id="1731983at2759"/>
<organism evidence="2 3">
    <name type="scientific">Coniosporium apollinis (strain CBS 100218)</name>
    <name type="common">Rock-inhabiting black yeast</name>
    <dbReference type="NCBI Taxonomy" id="1168221"/>
    <lineage>
        <taxon>Eukaryota</taxon>
        <taxon>Fungi</taxon>
        <taxon>Dikarya</taxon>
        <taxon>Ascomycota</taxon>
        <taxon>Pezizomycotina</taxon>
        <taxon>Dothideomycetes</taxon>
        <taxon>Dothideomycetes incertae sedis</taxon>
        <taxon>Coniosporium</taxon>
    </lineage>
</organism>
<evidence type="ECO:0000313" key="3">
    <source>
        <dbReference type="Proteomes" id="UP000016924"/>
    </source>
</evidence>
<dbReference type="SUPFAM" id="SSF51735">
    <property type="entry name" value="NAD(P)-binding Rossmann-fold domains"/>
    <property type="match status" value="1"/>
</dbReference>
<dbReference type="eggNOG" id="ENOG502RI8T">
    <property type="taxonomic scope" value="Eukaryota"/>
</dbReference>